<dbReference type="InterPro" id="IPR038584">
    <property type="entry name" value="Ribosomal_bL33_sf"/>
</dbReference>
<dbReference type="Pfam" id="PF00471">
    <property type="entry name" value="Ribosomal_L33"/>
    <property type="match status" value="1"/>
</dbReference>
<accession>A0ABV3Q5S9</accession>
<evidence type="ECO:0000256" key="3">
    <source>
        <dbReference type="ARBA" id="ARBA00023274"/>
    </source>
</evidence>
<comment type="similarity">
    <text evidence="1 5">Belongs to the bacterial ribosomal protein bL33 family.</text>
</comment>
<dbReference type="SUPFAM" id="SSF57829">
    <property type="entry name" value="Zn-binding ribosomal proteins"/>
    <property type="match status" value="1"/>
</dbReference>
<dbReference type="Gene3D" id="2.20.28.120">
    <property type="entry name" value="Ribosomal protein L33"/>
    <property type="match status" value="1"/>
</dbReference>
<evidence type="ECO:0000256" key="4">
    <source>
        <dbReference type="ARBA" id="ARBA00035176"/>
    </source>
</evidence>
<evidence type="ECO:0000313" key="6">
    <source>
        <dbReference type="EMBL" id="MEW9502700.1"/>
    </source>
</evidence>
<dbReference type="RefSeq" id="WP_367780193.1">
    <property type="nucleotide sequence ID" value="NZ_JBFMIA010000014.1"/>
</dbReference>
<dbReference type="Proteomes" id="UP001556040">
    <property type="component" value="Unassembled WGS sequence"/>
</dbReference>
<organism evidence="6 7">
    <name type="scientific">Jeotgalibacillus marinus</name>
    <dbReference type="NCBI Taxonomy" id="86667"/>
    <lineage>
        <taxon>Bacteria</taxon>
        <taxon>Bacillati</taxon>
        <taxon>Bacillota</taxon>
        <taxon>Bacilli</taxon>
        <taxon>Bacillales</taxon>
        <taxon>Caryophanaceae</taxon>
        <taxon>Jeotgalibacillus</taxon>
    </lineage>
</organism>
<dbReference type="NCBIfam" id="NF001764">
    <property type="entry name" value="PRK00504.1"/>
    <property type="match status" value="1"/>
</dbReference>
<reference evidence="6 7" key="1">
    <citation type="journal article" date="1979" name="Int. J. Syst. Evol. Microbiol.">
        <title>Bacillus globisporus subsp. marinus subsp. nov.</title>
        <authorList>
            <person name="Liu H."/>
        </authorList>
    </citation>
    <scope>NUCLEOTIDE SEQUENCE [LARGE SCALE GENOMIC DNA]</scope>
    <source>
        <strain evidence="6 7">DSM 1297</strain>
    </source>
</reference>
<proteinExistence type="inferred from homology"/>
<protein>
    <recommendedName>
        <fullName evidence="4 5">Large ribosomal subunit protein bL33</fullName>
    </recommendedName>
</protein>
<dbReference type="GO" id="GO:0005840">
    <property type="term" value="C:ribosome"/>
    <property type="evidence" value="ECO:0007669"/>
    <property type="project" value="UniProtKB-KW"/>
</dbReference>
<name>A0ABV3Q5S9_9BACL</name>
<comment type="caution">
    <text evidence="6">The sequence shown here is derived from an EMBL/GenBank/DDBJ whole genome shotgun (WGS) entry which is preliminary data.</text>
</comment>
<gene>
    <name evidence="5 6" type="primary">rpmG</name>
    <name evidence="6" type="ORF">AB1471_12955</name>
</gene>
<dbReference type="EMBL" id="JBFMIA010000014">
    <property type="protein sequence ID" value="MEW9502700.1"/>
    <property type="molecule type" value="Genomic_DNA"/>
</dbReference>
<dbReference type="HAMAP" id="MF_00294">
    <property type="entry name" value="Ribosomal_bL33"/>
    <property type="match status" value="1"/>
</dbReference>
<keyword evidence="3 5" id="KW-0687">Ribonucleoprotein</keyword>
<evidence type="ECO:0000256" key="2">
    <source>
        <dbReference type="ARBA" id="ARBA00022980"/>
    </source>
</evidence>
<evidence type="ECO:0000313" key="7">
    <source>
        <dbReference type="Proteomes" id="UP001556040"/>
    </source>
</evidence>
<sequence length="49" mass="5682">MSKKLILACSTCGARNYFVPQGKDKQSYRLEIKKFCRFCNAHTSHKETI</sequence>
<keyword evidence="2 5" id="KW-0689">Ribosomal protein</keyword>
<dbReference type="InterPro" id="IPR001705">
    <property type="entry name" value="Ribosomal_bL33"/>
</dbReference>
<dbReference type="InterPro" id="IPR011332">
    <property type="entry name" value="Ribosomal_zn-bd"/>
</dbReference>
<keyword evidence="7" id="KW-1185">Reference proteome</keyword>
<evidence type="ECO:0000256" key="5">
    <source>
        <dbReference type="HAMAP-Rule" id="MF_00294"/>
    </source>
</evidence>
<dbReference type="NCBIfam" id="TIGR01023">
    <property type="entry name" value="rpmG_bact"/>
    <property type="match status" value="1"/>
</dbReference>
<evidence type="ECO:0000256" key="1">
    <source>
        <dbReference type="ARBA" id="ARBA00007596"/>
    </source>
</evidence>